<name>A0A1Y1QFM7_9GAMM</name>
<comment type="caution">
    <text evidence="2">The sequence shown here is derived from an EMBL/GenBank/DDBJ whole genome shotgun (WGS) entry which is preliminary data.</text>
</comment>
<dbReference type="Proteomes" id="UP000192491">
    <property type="component" value="Unassembled WGS sequence"/>
</dbReference>
<dbReference type="InterPro" id="IPR009956">
    <property type="entry name" value="Post-segregation_anti-tox_CcdA"/>
</dbReference>
<keyword evidence="1" id="KW-1277">Toxin-antitoxin system</keyword>
<evidence type="ECO:0008006" key="4">
    <source>
        <dbReference type="Google" id="ProtNLM"/>
    </source>
</evidence>
<reference evidence="2 3" key="1">
    <citation type="submission" date="2017-01" db="EMBL/GenBank/DDBJ databases">
        <title>Novel large sulfur bacteria in the metagenomes of groundwater-fed chemosynthetic microbial mats in the Lake Huron basin.</title>
        <authorList>
            <person name="Sharrar A.M."/>
            <person name="Flood B.E."/>
            <person name="Bailey J.V."/>
            <person name="Jones D.S."/>
            <person name="Biddanda B."/>
            <person name="Ruberg S.A."/>
            <person name="Marcus D.N."/>
            <person name="Dick G.J."/>
        </authorList>
    </citation>
    <scope>NUCLEOTIDE SEQUENCE [LARGE SCALE GENOMIC DNA]</scope>
    <source>
        <strain evidence="2">A8</strain>
    </source>
</reference>
<gene>
    <name evidence="2" type="ORF">BWK73_36125</name>
</gene>
<evidence type="ECO:0000313" key="3">
    <source>
        <dbReference type="Proteomes" id="UP000192491"/>
    </source>
</evidence>
<organism evidence="2 3">
    <name type="scientific">Thiothrix lacustris</name>
    <dbReference type="NCBI Taxonomy" id="525917"/>
    <lineage>
        <taxon>Bacteria</taxon>
        <taxon>Pseudomonadati</taxon>
        <taxon>Pseudomonadota</taxon>
        <taxon>Gammaproteobacteria</taxon>
        <taxon>Thiotrichales</taxon>
        <taxon>Thiotrichaceae</taxon>
        <taxon>Thiothrix</taxon>
    </lineage>
</organism>
<evidence type="ECO:0000256" key="1">
    <source>
        <dbReference type="ARBA" id="ARBA00022649"/>
    </source>
</evidence>
<proteinExistence type="predicted"/>
<dbReference type="Pfam" id="PF07362">
    <property type="entry name" value="CcdA"/>
    <property type="match status" value="1"/>
</dbReference>
<dbReference type="AlphaFoldDB" id="A0A1Y1QFM7"/>
<accession>A0A1Y1QFM7</accession>
<sequence>MKIPLIYKAKISKRLEVSTIAPVHKKKSEEWLSENRAALNAYNERVSQRKVFSDGLRMF</sequence>
<protein>
    <recommendedName>
        <fullName evidence="4">Acetoacetyl-CoA synthase</fullName>
    </recommendedName>
</protein>
<evidence type="ECO:0000313" key="2">
    <source>
        <dbReference type="EMBL" id="OQX04466.1"/>
    </source>
</evidence>
<dbReference type="EMBL" id="MTEJ01000336">
    <property type="protein sequence ID" value="OQX04466.1"/>
    <property type="molecule type" value="Genomic_DNA"/>
</dbReference>